<dbReference type="Pfam" id="PF22766">
    <property type="entry name" value="ZW10_C2"/>
    <property type="match status" value="1"/>
</dbReference>
<dbReference type="Gene3D" id="1.10.357.150">
    <property type="match status" value="1"/>
</dbReference>
<dbReference type="GO" id="GO:0006888">
    <property type="term" value="P:endoplasmic reticulum to Golgi vesicle-mediated transport"/>
    <property type="evidence" value="ECO:0007669"/>
    <property type="project" value="TreeGrafter"/>
</dbReference>
<protein>
    <submittedName>
        <fullName evidence="5">Putative centromere/kinetochore protein zw10 involved in mitotic chromosome segregation</fullName>
    </submittedName>
</protein>
<proteinExistence type="predicted"/>
<evidence type="ECO:0000259" key="2">
    <source>
        <dbReference type="Pfam" id="PF20665"/>
    </source>
</evidence>
<dbReference type="InterPro" id="IPR048344">
    <property type="entry name" value="Zw10_middle"/>
</dbReference>
<dbReference type="PANTHER" id="PTHR12205:SF0">
    <property type="entry name" value="CENTROMERE_KINETOCHORE PROTEIN ZW10 HOMOLOG"/>
    <property type="match status" value="1"/>
</dbReference>
<dbReference type="Pfam" id="PF20666">
    <property type="entry name" value="ZW10_C"/>
    <property type="match status" value="1"/>
</dbReference>
<dbReference type="Pfam" id="PF20665">
    <property type="entry name" value="Zw10_middle"/>
    <property type="match status" value="1"/>
</dbReference>
<dbReference type="GO" id="GO:1990423">
    <property type="term" value="C:RZZ complex"/>
    <property type="evidence" value="ECO:0007669"/>
    <property type="project" value="TreeGrafter"/>
</dbReference>
<dbReference type="InterPro" id="IPR046362">
    <property type="entry name" value="Zw10/DSL1_C_sf"/>
</dbReference>
<evidence type="ECO:0000259" key="3">
    <source>
        <dbReference type="Pfam" id="PF20666"/>
    </source>
</evidence>
<dbReference type="InterPro" id="IPR048343">
    <property type="entry name" value="ZW10_C"/>
</dbReference>
<dbReference type="InterPro" id="IPR055148">
    <property type="entry name" value="ZW10_C_2"/>
</dbReference>
<feature type="coiled-coil region" evidence="1">
    <location>
        <begin position="63"/>
        <end position="90"/>
    </location>
</feature>
<feature type="domain" description="ZW10 C-terminal helical" evidence="4">
    <location>
        <begin position="576"/>
        <end position="720"/>
    </location>
</feature>
<dbReference type="PANTHER" id="PTHR12205">
    <property type="entry name" value="CENTROMERE/KINETOCHORE PROTEIN ZW10"/>
    <property type="match status" value="1"/>
</dbReference>
<dbReference type="AlphaFoldDB" id="A0A0V0GA94"/>
<dbReference type="GO" id="GO:0007094">
    <property type="term" value="P:mitotic spindle assembly checkpoint signaling"/>
    <property type="evidence" value="ECO:0007669"/>
    <property type="project" value="TreeGrafter"/>
</dbReference>
<evidence type="ECO:0000256" key="1">
    <source>
        <dbReference type="SAM" id="Coils"/>
    </source>
</evidence>
<sequence>DAVDLQECLNDVSKKINVLREEVKDHMNSHYVQLQSVMSNNTNLHVQAGKLLEDVKDLQLRLDTQMKREVAALTEELKKMKDTLDESNMLVDHVNKLLIIDTELSAVQSKKVKSNNHLQIMKHLDTARKYLEKECADIEYLDIYKTISETITLWYSDSYKEVTKAWEESVNIKYLEMDGNTKTTLLSVSDDRVEVQNILMTLSLLGELPRRISLFANSLYKEILVTIIEKHSTPIKEVKSGSLVLVVSSNVKSASDSQTEYNPPDYAQVLHNLTKAFEYLQETLDYEIDEDTKFLKEVGAYIGEKFINFLDDKCLTCTIPRKRQELEAFSLVIKEILKFDELLGEMQFLESSNDTLKRYGGSIEELFLNKTIEIYLDSARTIMKKNLQDMTEIEPKEIKEEEMENADCRTSVVLDQISLGIFQFPKCCISKSAEELILLIRDVLTEIVTDRQMNSDSALKLFSTARDMLMVFRLAAIYHKKSVESLPQQAALLHNNLMYLANKAMTLHLEYREQYPPCLVQNMAIFVDLVHPLRTSAVQVLDQQVNKQQFLIVDVIKKAGFSSLSECENLSDNTKKCLKQCLYQLSFLKNVWHGVLPSQTYCKIMGQLCYLFIEEIISKILLTKDITADTTLELAVVFGSIQEDVPLLFPEPKEVHRYVKNWTKFSELVYVLGGTLTEIEERWADGKGPLANEFTAIQLKHLIKALFQTSDRRAAVLASIN</sequence>
<feature type="coiled-coil region" evidence="1">
    <location>
        <begin position="2"/>
        <end position="29"/>
    </location>
</feature>
<reference evidence="5" key="1">
    <citation type="journal article" date="2018" name="J. Proteomics">
        <title>Exploring the molecular complexity of Triatoma dimidiata sialome.</title>
        <authorList>
            <person name="Santiago P.B."/>
            <person name="de Araujo C.N."/>
            <person name="Charneau S."/>
            <person name="Bastos I.M.D."/>
            <person name="Assumpcao T.C.F."/>
            <person name="Queiroz R.M.L."/>
            <person name="Praca Y.R."/>
            <person name="Cordeiro T.M."/>
            <person name="Garcia C.H.S."/>
            <person name="da Silva I.G."/>
            <person name="Raiol T."/>
            <person name="Motta F.N."/>
            <person name="de Araujo Oliveira J.V."/>
            <person name="de Sousa M.V."/>
            <person name="Ribeiro J.M.C."/>
            <person name="de Santana J.M."/>
        </authorList>
    </citation>
    <scope>NUCLEOTIDE SEQUENCE</scope>
    <source>
        <strain evidence="5">Santander</strain>
        <tissue evidence="5">Salivary glands</tissue>
    </source>
</reference>
<dbReference type="GO" id="GO:0005737">
    <property type="term" value="C:cytoplasm"/>
    <property type="evidence" value="ECO:0007669"/>
    <property type="project" value="GOC"/>
</dbReference>
<feature type="non-terminal residue" evidence="5">
    <location>
        <position position="1"/>
    </location>
</feature>
<organism evidence="5">
    <name type="scientific">Triatoma dimidiata</name>
    <name type="common">Kissing bug</name>
    <name type="synonym">Meccus dimidiatus</name>
    <dbReference type="NCBI Taxonomy" id="72491"/>
    <lineage>
        <taxon>Eukaryota</taxon>
        <taxon>Metazoa</taxon>
        <taxon>Ecdysozoa</taxon>
        <taxon>Arthropoda</taxon>
        <taxon>Hexapoda</taxon>
        <taxon>Insecta</taxon>
        <taxon>Pterygota</taxon>
        <taxon>Neoptera</taxon>
        <taxon>Paraneoptera</taxon>
        <taxon>Hemiptera</taxon>
        <taxon>Heteroptera</taxon>
        <taxon>Panheteroptera</taxon>
        <taxon>Cimicomorpha</taxon>
        <taxon>Reduviidae</taxon>
        <taxon>Triatominae</taxon>
        <taxon>Triatoma</taxon>
    </lineage>
</organism>
<feature type="domain" description="Centromere/kinetochore protein zw10 middle" evidence="2">
    <location>
        <begin position="183"/>
        <end position="383"/>
    </location>
</feature>
<name>A0A0V0GA94_TRIDM</name>
<feature type="domain" description="Centromere/kinetochore protein zw10 C-terminal" evidence="3">
    <location>
        <begin position="422"/>
        <end position="549"/>
    </location>
</feature>
<dbReference type="EMBL" id="GECL01001267">
    <property type="protein sequence ID" value="JAP04857.1"/>
    <property type="molecule type" value="Transcribed_RNA"/>
</dbReference>
<evidence type="ECO:0000313" key="5">
    <source>
        <dbReference type="EMBL" id="JAP04857.1"/>
    </source>
</evidence>
<evidence type="ECO:0000259" key="4">
    <source>
        <dbReference type="Pfam" id="PF22766"/>
    </source>
</evidence>
<accession>A0A0V0GA94</accession>
<keyword evidence="1" id="KW-0175">Coiled coil</keyword>